<keyword evidence="1" id="KW-1133">Transmembrane helix</keyword>
<keyword evidence="1" id="KW-0812">Transmembrane</keyword>
<keyword evidence="1" id="KW-0472">Membrane</keyword>
<evidence type="ECO:0000256" key="1">
    <source>
        <dbReference type="SAM" id="Phobius"/>
    </source>
</evidence>
<feature type="transmembrane region" description="Helical" evidence="1">
    <location>
        <begin position="12"/>
        <end position="31"/>
    </location>
</feature>
<evidence type="ECO:0000313" key="2">
    <source>
        <dbReference type="EMBL" id="XCM83405.1"/>
    </source>
</evidence>
<dbReference type="EMBL" id="CP159872">
    <property type="protein sequence ID" value="XCM83405.1"/>
    <property type="molecule type" value="Genomic_DNA"/>
</dbReference>
<reference evidence="2" key="1">
    <citation type="submission" date="2024-06" db="EMBL/GenBank/DDBJ databases">
        <title>The genome sequences of Kitasatospora sp. strain HUAS MG31.</title>
        <authorList>
            <person name="Mo P."/>
        </authorList>
    </citation>
    <scope>NUCLEOTIDE SEQUENCE</scope>
    <source>
        <strain evidence="2">HUAS MG31</strain>
    </source>
</reference>
<gene>
    <name evidence="2" type="ORF">ABWK59_33015</name>
</gene>
<dbReference type="AlphaFoldDB" id="A0AAU8K3Y6"/>
<dbReference type="KEGG" id="kcm:ABWK59_33015"/>
<name>A0AAU8K3Y6_9ACTN</name>
<sequence length="144" mass="15195">MQATAERARTNSRLWALVPMGGMLLIAAAVYERLPAHVKPPHVYILCREPGSLTLIFSVIALVLVVAGLGCAIGVLHLVVDPPARIAAPLAYGAIALAAVVGADGLDHIGAGVAVQTQARYEHAPADICEYPMPAYQETPGWFF</sequence>
<feature type="transmembrane region" description="Helical" evidence="1">
    <location>
        <begin position="51"/>
        <end position="80"/>
    </location>
</feature>
<dbReference type="RefSeq" id="WP_354644341.1">
    <property type="nucleotide sequence ID" value="NZ_CP159872.1"/>
</dbReference>
<accession>A0AAU8K3Y6</accession>
<proteinExistence type="predicted"/>
<organism evidence="2">
    <name type="scientific">Kitasatospora camelliae</name>
    <dbReference type="NCBI Taxonomy" id="3156397"/>
    <lineage>
        <taxon>Bacteria</taxon>
        <taxon>Bacillati</taxon>
        <taxon>Actinomycetota</taxon>
        <taxon>Actinomycetes</taxon>
        <taxon>Kitasatosporales</taxon>
        <taxon>Streptomycetaceae</taxon>
        <taxon>Kitasatospora</taxon>
    </lineage>
</organism>
<evidence type="ECO:0008006" key="3">
    <source>
        <dbReference type="Google" id="ProtNLM"/>
    </source>
</evidence>
<protein>
    <recommendedName>
        <fullName evidence="3">DUF1648 domain-containing protein</fullName>
    </recommendedName>
</protein>